<keyword evidence="2" id="KW-1003">Cell membrane</keyword>
<dbReference type="GO" id="GO:0006508">
    <property type="term" value="P:proteolysis"/>
    <property type="evidence" value="ECO:0007669"/>
    <property type="project" value="UniProtKB-KW"/>
</dbReference>
<comment type="caution">
    <text evidence="11">The sequence shown here is derived from an EMBL/GenBank/DDBJ whole genome shotgun (WGS) entry which is preliminary data.</text>
</comment>
<feature type="transmembrane region" description="Helical" evidence="10">
    <location>
        <begin position="18"/>
        <end position="37"/>
    </location>
</feature>
<proteinExistence type="predicted"/>
<evidence type="ECO:0000256" key="6">
    <source>
        <dbReference type="ARBA" id="ARBA00022989"/>
    </source>
</evidence>
<feature type="transmembrane region" description="Helical" evidence="10">
    <location>
        <begin position="58"/>
        <end position="78"/>
    </location>
</feature>
<evidence type="ECO:0000313" key="11">
    <source>
        <dbReference type="EMBL" id="MFD1525805.1"/>
    </source>
</evidence>
<feature type="active site" description="Acyl-thioester intermediate" evidence="8">
    <location>
        <position position="198"/>
    </location>
</feature>
<feature type="active site" description="Proton donor" evidence="8">
    <location>
        <position position="239"/>
    </location>
</feature>
<dbReference type="Proteomes" id="UP001597111">
    <property type="component" value="Unassembled WGS sequence"/>
</dbReference>
<dbReference type="PIRSF" id="PIRSF025737">
    <property type="entry name" value="Cyco1"/>
    <property type="match status" value="1"/>
</dbReference>
<organism evidence="11 12">
    <name type="scientific">Halolamina salina</name>
    <dbReference type="NCBI Taxonomy" id="1220023"/>
    <lineage>
        <taxon>Archaea</taxon>
        <taxon>Methanobacteriati</taxon>
        <taxon>Methanobacteriota</taxon>
        <taxon>Stenosarchaea group</taxon>
        <taxon>Halobacteria</taxon>
        <taxon>Halobacteriales</taxon>
        <taxon>Haloferacaceae</taxon>
    </lineage>
</organism>
<dbReference type="GO" id="GO:0008233">
    <property type="term" value="F:peptidase activity"/>
    <property type="evidence" value="ECO:0007669"/>
    <property type="project" value="UniProtKB-KW"/>
</dbReference>
<protein>
    <submittedName>
        <fullName evidence="11">Archaeosortase A</fullName>
        <ecNumber evidence="11">3.4.22.-</ecNumber>
    </submittedName>
</protein>
<comment type="subcellular location">
    <subcellularLocation>
        <location evidence="1">Cell membrane</location>
        <topology evidence="1">Multi-pass membrane protein</topology>
    </subcellularLocation>
</comment>
<evidence type="ECO:0000256" key="10">
    <source>
        <dbReference type="SAM" id="Phobius"/>
    </source>
</evidence>
<accession>A0ABD6B4M2</accession>
<dbReference type="AlphaFoldDB" id="A0ABD6B4M2"/>
<feature type="transmembrane region" description="Helical" evidence="10">
    <location>
        <begin position="189"/>
        <end position="212"/>
    </location>
</feature>
<feature type="transmembrane region" description="Helical" evidence="10">
    <location>
        <begin position="111"/>
        <end position="128"/>
    </location>
</feature>
<dbReference type="Pfam" id="PF09721">
    <property type="entry name" value="Exosortase_EpsH"/>
    <property type="match status" value="1"/>
</dbReference>
<dbReference type="InterPro" id="IPR026392">
    <property type="entry name" value="Exo/Archaeosortase_dom"/>
</dbReference>
<evidence type="ECO:0000256" key="9">
    <source>
        <dbReference type="PIRSR" id="PIRSR025737-2"/>
    </source>
</evidence>
<dbReference type="NCBIfam" id="TIGR04125">
    <property type="entry name" value="exosort_PGF_TRM"/>
    <property type="match status" value="1"/>
</dbReference>
<keyword evidence="7 10" id="KW-0472">Membrane</keyword>
<dbReference type="InterPro" id="IPR019127">
    <property type="entry name" value="Exosortase"/>
</dbReference>
<evidence type="ECO:0000256" key="8">
    <source>
        <dbReference type="PIRSR" id="PIRSR025737-1"/>
    </source>
</evidence>
<keyword evidence="5 11" id="KW-0378">Hydrolase</keyword>
<dbReference type="EMBL" id="JBHUDH010000049">
    <property type="protein sequence ID" value="MFD1525805.1"/>
    <property type="molecule type" value="Genomic_DNA"/>
</dbReference>
<evidence type="ECO:0000256" key="2">
    <source>
        <dbReference type="ARBA" id="ARBA00022475"/>
    </source>
</evidence>
<keyword evidence="12" id="KW-1185">Reference proteome</keyword>
<reference evidence="11 12" key="1">
    <citation type="journal article" date="2019" name="Int. J. Syst. Evol. Microbiol.">
        <title>The Global Catalogue of Microorganisms (GCM) 10K type strain sequencing project: providing services to taxonomists for standard genome sequencing and annotation.</title>
        <authorList>
            <consortium name="The Broad Institute Genomics Platform"/>
            <consortium name="The Broad Institute Genome Sequencing Center for Infectious Disease"/>
            <person name="Wu L."/>
            <person name="Ma J."/>
        </authorList>
    </citation>
    <scope>NUCLEOTIDE SEQUENCE [LARGE SCALE GENOMIC DNA]</scope>
    <source>
        <strain evidence="11 12">CGMCC 1.12285</strain>
    </source>
</reference>
<dbReference type="InterPro" id="IPR014522">
    <property type="entry name" value="ArtA"/>
</dbReference>
<evidence type="ECO:0000256" key="5">
    <source>
        <dbReference type="ARBA" id="ARBA00022801"/>
    </source>
</evidence>
<keyword evidence="4 10" id="KW-0812">Transmembrane</keyword>
<evidence type="ECO:0000256" key="1">
    <source>
        <dbReference type="ARBA" id="ARBA00004651"/>
    </source>
</evidence>
<feature type="transmembrane region" description="Helical" evidence="10">
    <location>
        <begin position="84"/>
        <end position="104"/>
    </location>
</feature>
<name>A0ABD6B4M2_9EURY</name>
<evidence type="ECO:0000256" key="7">
    <source>
        <dbReference type="ARBA" id="ARBA00023136"/>
    </source>
</evidence>
<dbReference type="GO" id="GO:0005886">
    <property type="term" value="C:plasma membrane"/>
    <property type="evidence" value="ECO:0007669"/>
    <property type="project" value="UniProtKB-SubCell"/>
</dbReference>
<dbReference type="RefSeq" id="WP_379732669.1">
    <property type="nucleotide sequence ID" value="NZ_JBHSWZ010000400.1"/>
</dbReference>
<keyword evidence="6 10" id="KW-1133">Transmembrane helix</keyword>
<dbReference type="EC" id="3.4.22.-" evidence="11"/>
<feature type="site" description="Transition state stabilizer" evidence="9">
    <location>
        <position position="278"/>
    </location>
</feature>
<feature type="transmembrane region" description="Helical" evidence="10">
    <location>
        <begin position="224"/>
        <end position="247"/>
    </location>
</feature>
<feature type="transmembrane region" description="Helical" evidence="10">
    <location>
        <begin position="279"/>
        <end position="297"/>
    </location>
</feature>
<evidence type="ECO:0000256" key="3">
    <source>
        <dbReference type="ARBA" id="ARBA00022670"/>
    </source>
</evidence>
<keyword evidence="3" id="KW-0645">Protease</keyword>
<sequence>MAGIAGAVPPWLLDVTDVVAWIVVGAFALGAALEILTRREDGGALDAVDDQLETARTVSASAWGLFALFWLLLFPHFAFVHKSYVEGVLALVAVPACLYAGYLLWRGRDTLFLLSRSTAIMGLIYLPFETIPAVDVAGLHVPAPRQVLIEVVAAQTGFMMSVFGSNPELILGPQGYQNTYEFVASDGQILQFSVVLACTGLGSIAIFAGLIAAVRAPLRRKLRALSVAVPIIYGLNLVRTTFIGIAFGEQLLHVFPNLVLTMFGGSDPYRVSWYVSDRIISQLLAVVALVGVTYLVVRELPEILTIIEDVLFMVTGDEYDLSETLDLPRSRARSQIPENGD</sequence>
<dbReference type="NCBIfam" id="TIGR04178">
    <property type="entry name" value="exo_archaeo"/>
    <property type="match status" value="1"/>
</dbReference>
<evidence type="ECO:0000256" key="4">
    <source>
        <dbReference type="ARBA" id="ARBA00022692"/>
    </source>
</evidence>
<evidence type="ECO:0000313" key="12">
    <source>
        <dbReference type="Proteomes" id="UP001597111"/>
    </source>
</evidence>
<gene>
    <name evidence="11" type="primary">artA</name>
    <name evidence="11" type="ORF">ACFR9S_05720</name>
</gene>